<keyword evidence="1" id="KW-0378">Hydrolase</keyword>
<gene>
    <name evidence="1" type="primary">dut_1</name>
    <name evidence="1" type="ORF">A8U91_03649</name>
</gene>
<dbReference type="InterPro" id="IPR036157">
    <property type="entry name" value="dUTPase-like_sf"/>
</dbReference>
<dbReference type="Proteomes" id="UP000092504">
    <property type="component" value="Unassembled WGS sequence"/>
</dbReference>
<dbReference type="Gene3D" id="2.70.40.10">
    <property type="match status" value="1"/>
</dbReference>
<proteinExistence type="predicted"/>
<dbReference type="EC" id="3.6.1.23" evidence="1"/>
<comment type="caution">
    <text evidence="1">The sequence shown here is derived from an EMBL/GenBank/DDBJ whole genome shotgun (WGS) entry which is preliminary data.</text>
</comment>
<evidence type="ECO:0000313" key="2">
    <source>
        <dbReference type="Proteomes" id="UP000092504"/>
    </source>
</evidence>
<protein>
    <submittedName>
        <fullName evidence="1">Deoxyuridine 5'-triphosphate nucleotidohydrolase</fullName>
        <ecNumber evidence="1">3.6.1.23</ecNumber>
    </submittedName>
</protein>
<organism evidence="1 2">
    <name type="scientific">Halomonas elongata</name>
    <dbReference type="NCBI Taxonomy" id="2746"/>
    <lineage>
        <taxon>Bacteria</taxon>
        <taxon>Pseudomonadati</taxon>
        <taxon>Pseudomonadota</taxon>
        <taxon>Gammaproteobacteria</taxon>
        <taxon>Oceanospirillales</taxon>
        <taxon>Halomonadaceae</taxon>
        <taxon>Halomonas</taxon>
    </lineage>
</organism>
<sequence>MPTFPDRPRLAVKLLDERMRDYMPHYATAGSAGMDLRALLDAP</sequence>
<dbReference type="EMBL" id="MAJD01000002">
    <property type="protein sequence ID" value="OBX34592.1"/>
    <property type="molecule type" value="Genomic_DNA"/>
</dbReference>
<evidence type="ECO:0000313" key="1">
    <source>
        <dbReference type="EMBL" id="OBX34592.1"/>
    </source>
</evidence>
<dbReference type="PATRIC" id="fig|2746.7.peg.3754"/>
<accession>A0A1B8NX70</accession>
<dbReference type="AlphaFoldDB" id="A0A1B8NX70"/>
<reference evidence="1 2" key="1">
    <citation type="submission" date="2016-06" db="EMBL/GenBank/DDBJ databases">
        <title>Genome sequence of halotolerant plant growth promoting strain of Halomonas elongata HEK1 isolated from salterns of Rann of Kutch, Gujarat, India.</title>
        <authorList>
            <person name="Gaba S."/>
            <person name="Singh R.N."/>
            <person name="Abrol S."/>
            <person name="Kaushik R."/>
            <person name="Saxena A.K."/>
        </authorList>
    </citation>
    <scope>NUCLEOTIDE SEQUENCE [LARGE SCALE GENOMIC DNA]</scope>
    <source>
        <strain evidence="1 2">HEK1</strain>
    </source>
</reference>
<name>A0A1B8NX70_HALEL</name>
<dbReference type="GO" id="GO:0004170">
    <property type="term" value="F:dUTP diphosphatase activity"/>
    <property type="evidence" value="ECO:0007669"/>
    <property type="project" value="UniProtKB-EC"/>
</dbReference>